<proteinExistence type="predicted"/>
<keyword evidence="2" id="KW-1185">Reference proteome</keyword>
<name>A0A9N9H778_9GLOM</name>
<dbReference type="OrthoDB" id="10449684at2759"/>
<feature type="non-terminal residue" evidence="1">
    <location>
        <position position="1"/>
    </location>
</feature>
<gene>
    <name evidence="1" type="ORF">PBRASI_LOCUS10661</name>
</gene>
<accession>A0A9N9H778</accession>
<dbReference type="AlphaFoldDB" id="A0A9N9H778"/>
<evidence type="ECO:0000313" key="1">
    <source>
        <dbReference type="EMBL" id="CAG8658627.1"/>
    </source>
</evidence>
<sequence length="55" mass="6233">MELCSEISRLALTKDEKAALHRYFTRNPIQKAEAVIIFYQPVKMMMQGLSICGAS</sequence>
<dbReference type="EMBL" id="CAJVPI010003454">
    <property type="protein sequence ID" value="CAG8658627.1"/>
    <property type="molecule type" value="Genomic_DNA"/>
</dbReference>
<evidence type="ECO:0000313" key="2">
    <source>
        <dbReference type="Proteomes" id="UP000789739"/>
    </source>
</evidence>
<protein>
    <submittedName>
        <fullName evidence="1">3063_t:CDS:1</fullName>
    </submittedName>
</protein>
<reference evidence="1" key="1">
    <citation type="submission" date="2021-06" db="EMBL/GenBank/DDBJ databases">
        <authorList>
            <person name="Kallberg Y."/>
            <person name="Tangrot J."/>
            <person name="Rosling A."/>
        </authorList>
    </citation>
    <scope>NUCLEOTIDE SEQUENCE</scope>
    <source>
        <strain evidence="1">BR232B</strain>
    </source>
</reference>
<comment type="caution">
    <text evidence="1">The sequence shown here is derived from an EMBL/GenBank/DDBJ whole genome shotgun (WGS) entry which is preliminary data.</text>
</comment>
<organism evidence="1 2">
    <name type="scientific">Paraglomus brasilianum</name>
    <dbReference type="NCBI Taxonomy" id="144538"/>
    <lineage>
        <taxon>Eukaryota</taxon>
        <taxon>Fungi</taxon>
        <taxon>Fungi incertae sedis</taxon>
        <taxon>Mucoromycota</taxon>
        <taxon>Glomeromycotina</taxon>
        <taxon>Glomeromycetes</taxon>
        <taxon>Paraglomerales</taxon>
        <taxon>Paraglomeraceae</taxon>
        <taxon>Paraglomus</taxon>
    </lineage>
</organism>
<dbReference type="Proteomes" id="UP000789739">
    <property type="component" value="Unassembled WGS sequence"/>
</dbReference>